<accession>A0A392U4H0</accession>
<reference evidence="1 2" key="1">
    <citation type="journal article" date="2018" name="Front. Plant Sci.">
        <title>Red Clover (Trifolium pratense) and Zigzag Clover (T. medium) - A Picture of Genomic Similarities and Differences.</title>
        <authorList>
            <person name="Dluhosova J."/>
            <person name="Istvanek J."/>
            <person name="Nedelnik J."/>
            <person name="Repkova J."/>
        </authorList>
    </citation>
    <scope>NUCLEOTIDE SEQUENCE [LARGE SCALE GENOMIC DNA]</scope>
    <source>
        <strain evidence="2">cv. 10/8</strain>
        <tissue evidence="1">Leaf</tissue>
    </source>
</reference>
<name>A0A392U4H0_9FABA</name>
<protein>
    <submittedName>
        <fullName evidence="1">Uncharacterized protein</fullName>
    </submittedName>
</protein>
<proteinExistence type="predicted"/>
<evidence type="ECO:0000313" key="2">
    <source>
        <dbReference type="Proteomes" id="UP000265520"/>
    </source>
</evidence>
<dbReference type="AlphaFoldDB" id="A0A392U4H0"/>
<evidence type="ECO:0000313" key="1">
    <source>
        <dbReference type="EMBL" id="MCI68341.1"/>
    </source>
</evidence>
<comment type="caution">
    <text evidence="1">The sequence shown here is derived from an EMBL/GenBank/DDBJ whole genome shotgun (WGS) entry which is preliminary data.</text>
</comment>
<dbReference type="Proteomes" id="UP000265520">
    <property type="component" value="Unassembled WGS sequence"/>
</dbReference>
<dbReference type="EMBL" id="LXQA010734867">
    <property type="protein sequence ID" value="MCI68341.1"/>
    <property type="molecule type" value="Genomic_DNA"/>
</dbReference>
<sequence>MPKFGGLSGEDPHKHLKEFRVMCSTPLRPEGITEDHIKHCLSSLSHSTGLQRTGYTIFSQTLLQAGLI</sequence>
<keyword evidence="2" id="KW-1185">Reference proteome</keyword>
<organism evidence="1 2">
    <name type="scientific">Trifolium medium</name>
    <dbReference type="NCBI Taxonomy" id="97028"/>
    <lineage>
        <taxon>Eukaryota</taxon>
        <taxon>Viridiplantae</taxon>
        <taxon>Streptophyta</taxon>
        <taxon>Embryophyta</taxon>
        <taxon>Tracheophyta</taxon>
        <taxon>Spermatophyta</taxon>
        <taxon>Magnoliopsida</taxon>
        <taxon>eudicotyledons</taxon>
        <taxon>Gunneridae</taxon>
        <taxon>Pentapetalae</taxon>
        <taxon>rosids</taxon>
        <taxon>fabids</taxon>
        <taxon>Fabales</taxon>
        <taxon>Fabaceae</taxon>
        <taxon>Papilionoideae</taxon>
        <taxon>50 kb inversion clade</taxon>
        <taxon>NPAAA clade</taxon>
        <taxon>Hologalegina</taxon>
        <taxon>IRL clade</taxon>
        <taxon>Trifolieae</taxon>
        <taxon>Trifolium</taxon>
    </lineage>
</organism>